<name>A0A7Z0RVT1_9GAMM</name>
<accession>A0A7Z0RVT1</accession>
<organism evidence="1 2">
    <name type="scientific">Vreelandella salicampi</name>
    <dbReference type="NCBI Taxonomy" id="1449798"/>
    <lineage>
        <taxon>Bacteria</taxon>
        <taxon>Pseudomonadati</taxon>
        <taxon>Pseudomonadota</taxon>
        <taxon>Gammaproteobacteria</taxon>
        <taxon>Oceanospirillales</taxon>
        <taxon>Halomonadaceae</taxon>
        <taxon>Vreelandella</taxon>
    </lineage>
</organism>
<evidence type="ECO:0000313" key="2">
    <source>
        <dbReference type="Proteomes" id="UP000586119"/>
    </source>
</evidence>
<evidence type="ECO:0000313" key="1">
    <source>
        <dbReference type="EMBL" id="NYS61929.1"/>
    </source>
</evidence>
<gene>
    <name evidence="1" type="ORF">HZS81_14310</name>
</gene>
<proteinExistence type="predicted"/>
<reference evidence="1 2" key="1">
    <citation type="journal article" date="2015" name="Int. J. Syst. Evol. Microbiol.">
        <title>Halomonas salicampi sp. nov., a halotolerant and alkalitolerant bacterium isolated from a saltern soil.</title>
        <authorList>
            <person name="Lee J.C."/>
            <person name="Kim Y.S."/>
            <person name="Yun B.S."/>
            <person name="Whang K.S."/>
        </authorList>
    </citation>
    <scope>NUCLEOTIDE SEQUENCE [LARGE SCALE GENOMIC DNA]</scope>
    <source>
        <strain evidence="1 2">BH103</strain>
    </source>
</reference>
<dbReference type="EMBL" id="JACCDF010000013">
    <property type="protein sequence ID" value="NYS61929.1"/>
    <property type="molecule type" value="Genomic_DNA"/>
</dbReference>
<protein>
    <submittedName>
        <fullName evidence="1">Uncharacterized protein</fullName>
    </submittedName>
</protein>
<dbReference type="Proteomes" id="UP000586119">
    <property type="component" value="Unassembled WGS sequence"/>
</dbReference>
<dbReference type="RefSeq" id="WP_179931211.1">
    <property type="nucleotide sequence ID" value="NZ_JACCDF010000013.1"/>
</dbReference>
<keyword evidence="2" id="KW-1185">Reference proteome</keyword>
<sequence length="74" mass="7704">MADKVVHADDDVSTGAKLPVSELDALGLPVVTRRVAGRPGELVGAKQGVIADAPHLEREASILTHLLLGALDEQ</sequence>
<dbReference type="AlphaFoldDB" id="A0A7Z0RVT1"/>
<comment type="caution">
    <text evidence="1">The sequence shown here is derived from an EMBL/GenBank/DDBJ whole genome shotgun (WGS) entry which is preliminary data.</text>
</comment>